<dbReference type="RefSeq" id="WP_035262649.1">
    <property type="nucleotide sequence ID" value="NZ_JFKE01000011.1"/>
</dbReference>
<feature type="transmembrane region" description="Helical" evidence="1">
    <location>
        <begin position="382"/>
        <end position="405"/>
    </location>
</feature>
<keyword evidence="1" id="KW-1133">Transmembrane helix</keyword>
<feature type="transmembrane region" description="Helical" evidence="1">
    <location>
        <begin position="313"/>
        <end position="333"/>
    </location>
</feature>
<dbReference type="InterPro" id="IPR025695">
    <property type="entry name" value="DoxX-like"/>
</dbReference>
<name>A0A037ZET7_9RHOB</name>
<feature type="transmembrane region" description="Helical" evidence="1">
    <location>
        <begin position="353"/>
        <end position="375"/>
    </location>
</feature>
<evidence type="ECO:0000313" key="4">
    <source>
        <dbReference type="Proteomes" id="UP000026249"/>
    </source>
</evidence>
<gene>
    <name evidence="3" type="ORF">ACMU_04320</name>
</gene>
<evidence type="ECO:0000259" key="2">
    <source>
        <dbReference type="Pfam" id="PF13460"/>
    </source>
</evidence>
<proteinExistence type="predicted"/>
<dbReference type="Pfam" id="PF13781">
    <property type="entry name" value="DoxX_3"/>
    <property type="match status" value="1"/>
</dbReference>
<dbReference type="PANTHER" id="PTHR12126">
    <property type="entry name" value="NADH-UBIQUINONE OXIDOREDUCTASE 39 KDA SUBUNIT-RELATED"/>
    <property type="match status" value="1"/>
</dbReference>
<dbReference type="SUPFAM" id="SSF51735">
    <property type="entry name" value="NAD(P)-binding Rossmann-fold domains"/>
    <property type="match status" value="1"/>
</dbReference>
<dbReference type="AlphaFoldDB" id="A0A037ZET7"/>
<dbReference type="Gene3D" id="3.40.50.720">
    <property type="entry name" value="NAD(P)-binding Rossmann-like Domain"/>
    <property type="match status" value="1"/>
</dbReference>
<evidence type="ECO:0000256" key="1">
    <source>
        <dbReference type="SAM" id="Phobius"/>
    </source>
</evidence>
<dbReference type="InterPro" id="IPR036291">
    <property type="entry name" value="NAD(P)-bd_dom_sf"/>
</dbReference>
<dbReference type="InterPro" id="IPR016040">
    <property type="entry name" value="NAD(P)-bd_dom"/>
</dbReference>
<evidence type="ECO:0000313" key="3">
    <source>
        <dbReference type="EMBL" id="KAJ54128.1"/>
    </source>
</evidence>
<dbReference type="Proteomes" id="UP000026249">
    <property type="component" value="Unassembled WGS sequence"/>
</dbReference>
<dbReference type="Pfam" id="PF13460">
    <property type="entry name" value="NAD_binding_10"/>
    <property type="match status" value="1"/>
</dbReference>
<dbReference type="STRING" id="1454373.ACMU_04320"/>
<dbReference type="PANTHER" id="PTHR12126:SF11">
    <property type="entry name" value="NADH DEHYDROGENASE [UBIQUINONE] 1 ALPHA SUBCOMPLEX SUBUNIT 9, MITOCHONDRIAL"/>
    <property type="match status" value="1"/>
</dbReference>
<dbReference type="EMBL" id="JFKE01000011">
    <property type="protein sequence ID" value="KAJ54128.1"/>
    <property type="molecule type" value="Genomic_DNA"/>
</dbReference>
<sequence>MAKVMVIGGYGLIGAAIVHAARAQGHAVTALGRSKTTARRVLPDVTWHIADLRDLTDPADWAPILGGVDVVVNAAGALQDGPADHLDVVHHTAPAALFAACAAQDVRVVQISAVGVAPGADTAFLRTKAMGDAALVASGAPHVILRPGLVLSQTAYGGTALLRMLAAVPVVQPLALPEAQIQTIDMDDLTRAVNAAIAGDLSDGASLDLVAETPVALHQLVADLRQWLGFAPARRVIALPRMATSAVGRIADALGHLGWRSPLRSTAMQVLTEGVLGDPAPAAAAGLRPVDHATTLRRMPPAGVEARLHARMALLMPVVVAVLIGFWSLSGLAGLFSLQDAAGHLTSAGWSDAAAGAAVVFWSLVDVTLASGLAWRRSARVALWGMVVVPAIYVGAATVVTPWLWADPLGPLVKAIPAAVLALVALPMIEAR</sequence>
<dbReference type="InterPro" id="IPR051207">
    <property type="entry name" value="ComplexI_NDUFA9_subunit"/>
</dbReference>
<keyword evidence="1" id="KW-0472">Membrane</keyword>
<accession>A0A037ZET7</accession>
<feature type="domain" description="NAD(P)-binding" evidence="2">
    <location>
        <begin position="8"/>
        <end position="154"/>
    </location>
</feature>
<comment type="caution">
    <text evidence="3">The sequence shown here is derived from an EMBL/GenBank/DDBJ whole genome shotgun (WGS) entry which is preliminary data.</text>
</comment>
<keyword evidence="1" id="KW-0812">Transmembrane</keyword>
<protein>
    <recommendedName>
        <fullName evidence="2">NAD(P)-binding domain-containing protein</fullName>
    </recommendedName>
</protein>
<organism evidence="3 4">
    <name type="scientific">Actibacterium mucosum KCTC 23349</name>
    <dbReference type="NCBI Taxonomy" id="1454373"/>
    <lineage>
        <taxon>Bacteria</taxon>
        <taxon>Pseudomonadati</taxon>
        <taxon>Pseudomonadota</taxon>
        <taxon>Alphaproteobacteria</taxon>
        <taxon>Rhodobacterales</taxon>
        <taxon>Roseobacteraceae</taxon>
        <taxon>Actibacterium</taxon>
    </lineage>
</organism>
<reference evidence="3 4" key="1">
    <citation type="submission" date="2014-03" db="EMBL/GenBank/DDBJ databases">
        <title>Draft Genome Sequence of Actibacterium mucosum KCTC 23349, a Marine Alphaproteobacterium with Complex Ionic Requirements Isolated from Mediterranean Seawater at Malvarrosa Beach, Valencia, Spain.</title>
        <authorList>
            <person name="Arahal D.R."/>
            <person name="Shao Z."/>
            <person name="Lai Q."/>
            <person name="Pujalte M.J."/>
        </authorList>
    </citation>
    <scope>NUCLEOTIDE SEQUENCE [LARGE SCALE GENOMIC DNA]</scope>
    <source>
        <strain evidence="3 4">KCTC 23349</strain>
    </source>
</reference>
<feature type="transmembrane region" description="Helical" evidence="1">
    <location>
        <begin position="411"/>
        <end position="429"/>
    </location>
</feature>
<keyword evidence="4" id="KW-1185">Reference proteome</keyword>
<dbReference type="GO" id="GO:0044877">
    <property type="term" value="F:protein-containing complex binding"/>
    <property type="evidence" value="ECO:0007669"/>
    <property type="project" value="TreeGrafter"/>
</dbReference>